<reference evidence="2 3" key="1">
    <citation type="journal article" date="2016" name="Sci. Rep.">
        <title>Peltaster fructicola genome reveals evolution from an invasive phytopathogen to an ectophytic parasite.</title>
        <authorList>
            <person name="Xu C."/>
            <person name="Chen H."/>
            <person name="Gleason M.L."/>
            <person name="Xu J.R."/>
            <person name="Liu H."/>
            <person name="Zhang R."/>
            <person name="Sun G."/>
        </authorList>
    </citation>
    <scope>NUCLEOTIDE SEQUENCE [LARGE SCALE GENOMIC DNA]</scope>
    <source>
        <strain evidence="2 3">LNHT1506</strain>
    </source>
</reference>
<feature type="region of interest" description="Disordered" evidence="1">
    <location>
        <begin position="1"/>
        <end position="126"/>
    </location>
</feature>
<dbReference type="EMBL" id="CP051141">
    <property type="protein sequence ID" value="QIW99134.1"/>
    <property type="molecule type" value="Genomic_DNA"/>
</dbReference>
<evidence type="ECO:0000313" key="3">
    <source>
        <dbReference type="Proteomes" id="UP000503462"/>
    </source>
</evidence>
<sequence>MSSDHQRPQLRGYPRAIHSRPVDRQSPLQVLRTLPTTSASYSSEAYHRRLRTSFEQSGGLQSIQEPSVSASRAMRPSVPAHIRNESNTVASTGQKTSGLAEQRFWPPPPGEPRTPPTPRQSTKHGPKRMVIKGERARKDFRVTTPHLSYKTLEEASKILEDRTALQIVGPDDVDAVVASAGSYVLSLLKTFDTEEIRQPPDIGRRSEEEISYFLQWQDESHNKVVERLLLELPHNGAFAEERVWAVLRAVVDMHRYGAANIEVDKLTFKNNLTLKCSDRLREIHEAMRGYTIIRLDVLSRAHIEQLVANPAALVTRKLTNVWVNQKKAAKNKRAKMLAAHQKQQPPGLDGARPD</sequence>
<feature type="compositionally biased region" description="Polar residues" evidence="1">
    <location>
        <begin position="34"/>
        <end position="43"/>
    </location>
</feature>
<keyword evidence="3" id="KW-1185">Reference proteome</keyword>
<feature type="compositionally biased region" description="Pro residues" evidence="1">
    <location>
        <begin position="105"/>
        <end position="118"/>
    </location>
</feature>
<evidence type="ECO:0000313" key="2">
    <source>
        <dbReference type="EMBL" id="QIW99134.1"/>
    </source>
</evidence>
<organism evidence="2 3">
    <name type="scientific">Peltaster fructicola</name>
    <dbReference type="NCBI Taxonomy" id="286661"/>
    <lineage>
        <taxon>Eukaryota</taxon>
        <taxon>Fungi</taxon>
        <taxon>Dikarya</taxon>
        <taxon>Ascomycota</taxon>
        <taxon>Pezizomycotina</taxon>
        <taxon>Dothideomycetes</taxon>
        <taxon>Dothideomycetes incertae sedis</taxon>
        <taxon>Peltaster</taxon>
    </lineage>
</organism>
<feature type="compositionally biased region" description="Polar residues" evidence="1">
    <location>
        <begin position="53"/>
        <end position="70"/>
    </location>
</feature>
<feature type="compositionally biased region" description="Polar residues" evidence="1">
    <location>
        <begin position="85"/>
        <end position="99"/>
    </location>
</feature>
<evidence type="ECO:0000256" key="1">
    <source>
        <dbReference type="SAM" id="MobiDB-lite"/>
    </source>
</evidence>
<accession>A0A6H0XWU8</accession>
<protein>
    <submittedName>
        <fullName evidence="2">Uncharacterized protein</fullName>
    </submittedName>
</protein>
<proteinExistence type="predicted"/>
<name>A0A6H0XWU8_9PEZI</name>
<gene>
    <name evidence="2" type="ORF">AMS68_004652</name>
</gene>
<dbReference type="Proteomes" id="UP000503462">
    <property type="component" value="Chromosome 3"/>
</dbReference>
<dbReference type="AlphaFoldDB" id="A0A6H0XWU8"/>
<feature type="region of interest" description="Disordered" evidence="1">
    <location>
        <begin position="333"/>
        <end position="354"/>
    </location>
</feature>